<dbReference type="PROSITE" id="PS00126">
    <property type="entry name" value="PDEASE_I_1"/>
    <property type="match status" value="1"/>
</dbReference>
<dbReference type="GO" id="GO:0007615">
    <property type="term" value="P:anesthesia-resistant memory"/>
    <property type="evidence" value="ECO:0007669"/>
    <property type="project" value="UniProtKB-ARBA"/>
</dbReference>
<dbReference type="GO" id="GO:0045202">
    <property type="term" value="C:synapse"/>
    <property type="evidence" value="ECO:0007669"/>
    <property type="project" value="GOC"/>
</dbReference>
<feature type="compositionally biased region" description="Basic and acidic residues" evidence="10">
    <location>
        <begin position="222"/>
        <end position="237"/>
    </location>
</feature>
<dbReference type="InterPro" id="IPR036971">
    <property type="entry name" value="PDEase_catalytic_dom_sf"/>
</dbReference>
<feature type="compositionally biased region" description="Acidic residues" evidence="10">
    <location>
        <begin position="336"/>
        <end position="347"/>
    </location>
</feature>
<reference evidence="12" key="1">
    <citation type="journal article" date="2002" name="Science">
        <title>The genome sequence of the malaria mosquito Anopheles gambiae.</title>
        <authorList>
            <person name="Holt R.A."/>
            <person name="Subramanian G.M."/>
            <person name="Halpern A."/>
            <person name="Sutton G.G."/>
            <person name="Charlab R."/>
            <person name="Nusskern D.R."/>
            <person name="Wincker P."/>
            <person name="Clark A.G."/>
            <person name="Ribeiro J.M."/>
            <person name="Wides R."/>
            <person name="Salzberg S.L."/>
            <person name="Loftus B."/>
            <person name="Yandell M."/>
            <person name="Majoros W.H."/>
            <person name="Rusch D.B."/>
            <person name="Lai Z."/>
            <person name="Kraft C.L."/>
            <person name="Abril J.F."/>
            <person name="Anthouard V."/>
            <person name="Arensburger P."/>
            <person name="Atkinson P.W."/>
            <person name="Baden H."/>
            <person name="de Berardinis V."/>
            <person name="Baldwin D."/>
            <person name="Benes V."/>
            <person name="Biedler J."/>
            <person name="Blass C."/>
            <person name="Bolanos R."/>
            <person name="Boscus D."/>
            <person name="Barnstead M."/>
            <person name="Cai S."/>
            <person name="Center A."/>
            <person name="Chaturverdi K."/>
            <person name="Christophides G.K."/>
            <person name="Chrystal M.A."/>
            <person name="Clamp M."/>
            <person name="Cravchik A."/>
            <person name="Curwen V."/>
            <person name="Dana A."/>
            <person name="Delcher A."/>
            <person name="Dew I."/>
            <person name="Evans C.A."/>
            <person name="Flanigan M."/>
            <person name="Grundschober-Freimoser A."/>
            <person name="Friedli L."/>
            <person name="Gu Z."/>
            <person name="Guan P."/>
            <person name="Guigo R."/>
            <person name="Hillenmeyer M.E."/>
            <person name="Hladun S.L."/>
            <person name="Hogan J.R."/>
            <person name="Hong Y.S."/>
            <person name="Hoover J."/>
            <person name="Jaillon O."/>
            <person name="Ke Z."/>
            <person name="Kodira C."/>
            <person name="Kokoza E."/>
            <person name="Koutsos A."/>
            <person name="Letunic I."/>
            <person name="Levitsky A."/>
            <person name="Liang Y."/>
            <person name="Lin J.J."/>
            <person name="Lobo N.F."/>
            <person name="Lopez J.R."/>
            <person name="Malek J.A."/>
            <person name="McIntosh T.C."/>
            <person name="Meister S."/>
            <person name="Miller J."/>
            <person name="Mobarry C."/>
            <person name="Mongin E."/>
            <person name="Murphy S.D."/>
            <person name="O'Brochta D.A."/>
            <person name="Pfannkoch C."/>
            <person name="Qi R."/>
            <person name="Regier M.A."/>
            <person name="Remington K."/>
            <person name="Shao H."/>
            <person name="Sharakhova M.V."/>
            <person name="Sitter C.D."/>
            <person name="Shetty J."/>
            <person name="Smith T.J."/>
            <person name="Strong R."/>
            <person name="Sun J."/>
            <person name="Thomasova D."/>
            <person name="Ton L.Q."/>
            <person name="Topalis P."/>
            <person name="Tu Z."/>
            <person name="Unger M.F."/>
            <person name="Walenz B."/>
            <person name="Wang A."/>
            <person name="Wang J."/>
            <person name="Wang M."/>
            <person name="Wang X."/>
            <person name="Woodford K.J."/>
            <person name="Wortman J.R."/>
            <person name="Wu M."/>
            <person name="Yao A."/>
            <person name="Zdobnov E.M."/>
            <person name="Zhang H."/>
            <person name="Zhao Q."/>
            <person name="Zhao S."/>
            <person name="Zhu S.C."/>
            <person name="Zhimulev I."/>
            <person name="Coluzzi M."/>
            <person name="della Torre A."/>
            <person name="Roth C.W."/>
            <person name="Louis C."/>
            <person name="Kalush F."/>
            <person name="Mural R.J."/>
            <person name="Myers E.W."/>
            <person name="Adams M.D."/>
            <person name="Smith H.O."/>
            <person name="Broder S."/>
            <person name="Gardner M.J."/>
            <person name="Fraser C.M."/>
            <person name="Birney E."/>
            <person name="Bork P."/>
            <person name="Brey P.T."/>
            <person name="Venter J.C."/>
            <person name="Weissenbach J."/>
            <person name="Kafatos F.C."/>
            <person name="Collins F.H."/>
            <person name="Hoffman S.L."/>
        </authorList>
    </citation>
    <scope>NUCLEOTIDE SEQUENCE [LARGE SCALE GENOMIC DNA]</scope>
    <source>
        <strain evidence="12">PEST</strain>
    </source>
</reference>
<dbReference type="GO" id="GO:0048675">
    <property type="term" value="P:axon extension"/>
    <property type="evidence" value="ECO:0007669"/>
    <property type="project" value="UniProtKB-ARBA"/>
</dbReference>
<dbReference type="SMART" id="SM00471">
    <property type="entry name" value="HDc"/>
    <property type="match status" value="1"/>
</dbReference>
<feature type="binding site" evidence="8">
    <location>
        <position position="1048"/>
    </location>
    <ligand>
        <name>Zn(2+)</name>
        <dbReference type="ChEBI" id="CHEBI:29105"/>
        <label>1</label>
    </ligand>
</feature>
<evidence type="ECO:0000256" key="7">
    <source>
        <dbReference type="PIRSR" id="PIRSR623088-2"/>
    </source>
</evidence>
<keyword evidence="4" id="KW-0114">cAMP</keyword>
<feature type="compositionally biased region" description="Basic and acidic residues" evidence="10">
    <location>
        <begin position="465"/>
        <end position="478"/>
    </location>
</feature>
<feature type="compositionally biased region" description="Acidic residues" evidence="10">
    <location>
        <begin position="88"/>
        <end position="115"/>
    </location>
</feature>
<dbReference type="GO" id="GO:0007614">
    <property type="term" value="P:short-term memory"/>
    <property type="evidence" value="ECO:0007669"/>
    <property type="project" value="UniProtKB-ARBA"/>
</dbReference>
<gene>
    <name evidence="12" type="ORF">AgaP_AGAP000236</name>
</gene>
<dbReference type="Gene3D" id="1.10.1300.10">
    <property type="entry name" value="3'5'-cyclic nucleotide phosphodiesterase, catalytic domain"/>
    <property type="match status" value="1"/>
</dbReference>
<feature type="binding site" evidence="7">
    <location>
        <position position="1181"/>
    </location>
    <ligand>
        <name>AMP</name>
        <dbReference type="ChEBI" id="CHEBI:456215"/>
    </ligand>
</feature>
<dbReference type="GO" id="GO:0007165">
    <property type="term" value="P:signal transduction"/>
    <property type="evidence" value="ECO:0007669"/>
    <property type="project" value="InterPro"/>
</dbReference>
<dbReference type="GO" id="GO:0008355">
    <property type="term" value="P:olfactory learning"/>
    <property type="evidence" value="ECO:0007669"/>
    <property type="project" value="UniProtKB-ARBA"/>
</dbReference>
<evidence type="ECO:0000256" key="9">
    <source>
        <dbReference type="RuleBase" id="RU363067"/>
    </source>
</evidence>
<dbReference type="CDD" id="cd00077">
    <property type="entry name" value="HDc"/>
    <property type="match status" value="1"/>
</dbReference>
<feature type="binding site" evidence="7">
    <location>
        <position position="1232"/>
    </location>
    <ligand>
        <name>AMP</name>
        <dbReference type="ChEBI" id="CHEBI:456215"/>
    </ligand>
</feature>
<dbReference type="VEuPathDB" id="VectorBase:AGAMI1_000234"/>
<reference evidence="12" key="3">
    <citation type="journal article" date="2004" name="Trends Parasitol.">
        <title>The Anopheles gambiae genome: an update.</title>
        <authorList>
            <person name="Mongin E."/>
            <person name="Louis C."/>
            <person name="Holt R.A."/>
            <person name="Birney E."/>
            <person name="Collins F.H."/>
        </authorList>
    </citation>
    <scope>NUCLEOTIDE SEQUENCE</scope>
    <source>
        <strain evidence="12">PEST</strain>
    </source>
</reference>
<dbReference type="eggNOG" id="KOG3689">
    <property type="taxonomic scope" value="Eukaryota"/>
</dbReference>
<evidence type="ECO:0000256" key="5">
    <source>
        <dbReference type="ARBA" id="ARBA00053071"/>
    </source>
</evidence>
<feature type="compositionally biased region" description="Low complexity" evidence="10">
    <location>
        <begin position="194"/>
        <end position="205"/>
    </location>
</feature>
<feature type="compositionally biased region" description="Gly residues" evidence="10">
    <location>
        <begin position="657"/>
        <end position="668"/>
    </location>
</feature>
<feature type="region of interest" description="Disordered" evidence="10">
    <location>
        <begin position="45"/>
        <end position="161"/>
    </location>
</feature>
<feature type="compositionally biased region" description="Basic and acidic residues" evidence="10">
    <location>
        <begin position="116"/>
        <end position="126"/>
    </location>
</feature>
<reference evidence="12" key="4">
    <citation type="journal article" date="2007" name="Genome Biol.">
        <title>Update of the Anopheles gambiae PEST genome assembly.</title>
        <authorList>
            <person name="Sharakhova M.V."/>
            <person name="Hammond M.P."/>
            <person name="Lobo N.F."/>
            <person name="Krzywinski J."/>
            <person name="Unger M.F."/>
            <person name="Hillenmeyer M.E."/>
            <person name="Bruggner R.V."/>
            <person name="Birney E."/>
            <person name="Collins F.H."/>
        </authorList>
    </citation>
    <scope>NUCLEOTIDE SEQUENCE</scope>
    <source>
        <strain evidence="12">PEST</strain>
    </source>
</reference>
<dbReference type="FunFam" id="1.10.1300.10:FF:000001">
    <property type="entry name" value="Phosphodiesterase"/>
    <property type="match status" value="1"/>
</dbReference>
<feature type="region of interest" description="Disordered" evidence="10">
    <location>
        <begin position="762"/>
        <end position="798"/>
    </location>
</feature>
<organism evidence="12">
    <name type="scientific">Anopheles gambiae</name>
    <name type="common">African malaria mosquito</name>
    <dbReference type="NCBI Taxonomy" id="7165"/>
    <lineage>
        <taxon>Eukaryota</taxon>
        <taxon>Metazoa</taxon>
        <taxon>Ecdysozoa</taxon>
        <taxon>Arthropoda</taxon>
        <taxon>Hexapoda</taxon>
        <taxon>Insecta</taxon>
        <taxon>Pterygota</taxon>
        <taxon>Neoptera</taxon>
        <taxon>Endopterygota</taxon>
        <taxon>Diptera</taxon>
        <taxon>Nematocera</taxon>
        <taxon>Culicoidea</taxon>
        <taxon>Culicidae</taxon>
        <taxon>Anophelinae</taxon>
        <taxon>Anopheles</taxon>
    </lineage>
</organism>
<dbReference type="InterPro" id="IPR040844">
    <property type="entry name" value="PDE4_UCR"/>
</dbReference>
<dbReference type="PROSITE" id="PS51845">
    <property type="entry name" value="PDEASE_I_2"/>
    <property type="match status" value="1"/>
</dbReference>
<feature type="compositionally biased region" description="Gly residues" evidence="10">
    <location>
        <begin position="269"/>
        <end position="279"/>
    </location>
</feature>
<evidence type="ECO:0000256" key="6">
    <source>
        <dbReference type="PIRSR" id="PIRSR623088-1"/>
    </source>
</evidence>
<feature type="region of interest" description="Disordered" evidence="10">
    <location>
        <begin position="633"/>
        <end position="672"/>
    </location>
</feature>
<feature type="binding site" evidence="8">
    <location>
        <position position="1012"/>
    </location>
    <ligand>
        <name>Zn(2+)</name>
        <dbReference type="ChEBI" id="CHEBI:29105"/>
        <label>1</label>
    </ligand>
</feature>
<feature type="compositionally biased region" description="Low complexity" evidence="10">
    <location>
        <begin position="633"/>
        <end position="656"/>
    </location>
</feature>
<dbReference type="GO" id="GO:0007268">
    <property type="term" value="P:chemical synaptic transmission"/>
    <property type="evidence" value="ECO:0007669"/>
    <property type="project" value="UniProtKB-ARBA"/>
</dbReference>
<evidence type="ECO:0000256" key="4">
    <source>
        <dbReference type="ARBA" id="ARBA00023149"/>
    </source>
</evidence>
<feature type="binding site" evidence="8">
    <location>
        <position position="1181"/>
    </location>
    <ligand>
        <name>Zn(2+)</name>
        <dbReference type="ChEBI" id="CHEBI:29105"/>
        <label>1</label>
    </ligand>
</feature>
<dbReference type="InterPro" id="IPR003607">
    <property type="entry name" value="HD/PDEase_dom"/>
</dbReference>
<dbReference type="InterPro" id="IPR002073">
    <property type="entry name" value="PDEase_catalytic_dom"/>
</dbReference>
<dbReference type="GO" id="GO:0007619">
    <property type="term" value="P:courtship behavior"/>
    <property type="evidence" value="ECO:0007669"/>
    <property type="project" value="UniProtKB-ARBA"/>
</dbReference>
<dbReference type="GO" id="GO:0001661">
    <property type="term" value="P:conditioned taste aversion"/>
    <property type="evidence" value="ECO:0007669"/>
    <property type="project" value="UniProtKB-ARBA"/>
</dbReference>
<comment type="function">
    <text evidence="5">Hydrolyzes the second messenger cAMP, which is a key regulator of many important physiological processes. Vital for female fertility. Required for learning/memory.</text>
</comment>
<dbReference type="Pfam" id="PF18100">
    <property type="entry name" value="PDE4_UCR"/>
    <property type="match status" value="1"/>
</dbReference>
<evidence type="ECO:0000259" key="11">
    <source>
        <dbReference type="PROSITE" id="PS51845"/>
    </source>
</evidence>
<feature type="compositionally biased region" description="Basic and acidic residues" evidence="10">
    <location>
        <begin position="421"/>
        <end position="440"/>
    </location>
</feature>
<feature type="region of interest" description="Disordered" evidence="10">
    <location>
        <begin position="691"/>
        <end position="730"/>
    </location>
</feature>
<feature type="binding site" evidence="8">
    <location>
        <position position="1049"/>
    </location>
    <ligand>
        <name>Zn(2+)</name>
        <dbReference type="ChEBI" id="CHEBI:29105"/>
        <label>2</label>
    </ligand>
</feature>
<dbReference type="EMBL" id="AAAB01008846">
    <property type="protein sequence ID" value="EGK96500.1"/>
    <property type="molecule type" value="Genomic_DNA"/>
</dbReference>
<feature type="binding site" evidence="8">
    <location>
        <position position="1049"/>
    </location>
    <ligand>
        <name>Zn(2+)</name>
        <dbReference type="ChEBI" id="CHEBI:29105"/>
        <label>1</label>
    </ligand>
</feature>
<dbReference type="EC" id="3.1.4.-" evidence="9"/>
<dbReference type="PaxDb" id="7165-AGAP000236-PB"/>
<dbReference type="PRINTS" id="PR00387">
    <property type="entry name" value="PDIESTERASE1"/>
</dbReference>
<comment type="similarity">
    <text evidence="9">Belongs to the cyclic nucleotide phosphodiesterase family.</text>
</comment>
<dbReference type="InterPro" id="IPR023088">
    <property type="entry name" value="PDEase"/>
</dbReference>
<feature type="compositionally biased region" description="Basic and acidic residues" evidence="10">
    <location>
        <begin position="1307"/>
        <end position="1320"/>
    </location>
</feature>
<dbReference type="GO" id="GO:0004114">
    <property type="term" value="F:3',5'-cyclic-nucleotide phosphodiesterase activity"/>
    <property type="evidence" value="ECO:0007669"/>
    <property type="project" value="InterPro"/>
</dbReference>
<feature type="region of interest" description="Disordered" evidence="10">
    <location>
        <begin position="174"/>
        <end position="541"/>
    </location>
</feature>
<feature type="binding site" evidence="7">
    <location>
        <begin position="1008"/>
        <end position="1012"/>
    </location>
    <ligand>
        <name>AMP</name>
        <dbReference type="ChEBI" id="CHEBI:456215"/>
    </ligand>
</feature>
<evidence type="ECO:0000256" key="10">
    <source>
        <dbReference type="SAM" id="MobiDB-lite"/>
    </source>
</evidence>
<feature type="region of interest" description="Disordered" evidence="10">
    <location>
        <begin position="1271"/>
        <end position="1365"/>
    </location>
</feature>
<proteinExistence type="inferred from homology"/>
<feature type="compositionally biased region" description="Acidic residues" evidence="10">
    <location>
        <begin position="441"/>
        <end position="464"/>
    </location>
</feature>
<protein>
    <recommendedName>
        <fullName evidence="9">Phosphodiesterase</fullName>
        <ecNumber evidence="9">3.1.4.-</ecNumber>
    </recommendedName>
</protein>
<comment type="cofactor">
    <cofactor evidence="9">
        <name>a divalent metal cation</name>
        <dbReference type="ChEBI" id="CHEBI:60240"/>
    </cofactor>
    <text evidence="9">Binds 2 divalent metal cations per subunit. Site 1 may preferentially bind zinc ions, while site 2 has a preference for magnesium and/or manganese ions.</text>
</comment>
<feature type="active site" description="Proton donor" evidence="6">
    <location>
        <position position="1008"/>
    </location>
</feature>
<feature type="compositionally biased region" description="Low complexity" evidence="10">
    <location>
        <begin position="691"/>
        <end position="721"/>
    </location>
</feature>
<feature type="non-terminal residue" evidence="12">
    <location>
        <position position="1"/>
    </location>
</feature>
<dbReference type="VEuPathDB" id="VectorBase:AGAP000236"/>
<dbReference type="GO" id="GO:0040040">
    <property type="term" value="P:thermosensory behavior"/>
    <property type="evidence" value="ECO:0007669"/>
    <property type="project" value="UniProtKB-ARBA"/>
</dbReference>
<accession>F5HJN9</accession>
<dbReference type="GO" id="GO:0046872">
    <property type="term" value="F:metal ion binding"/>
    <property type="evidence" value="ECO:0007669"/>
    <property type="project" value="UniProtKB-KW"/>
</dbReference>
<evidence type="ECO:0000313" key="12">
    <source>
        <dbReference type="EMBL" id="EGK96500.1"/>
    </source>
</evidence>
<name>F5HJN9_ANOGA</name>
<sequence length="1365" mass="144257">LFQLVLAIASSYQWAPVSWMEQNRKPARRSGVDACGTVSVRTCCPSSNVDGPGPTKKKTPTVRPLPVTIFGAKRNETLDGAKAKKPADDDDDDDDGGDGGDSDDGPGEEEEEGEVRDEVGQDESKQLLRHAAGSALAPHPAVPHAPRSSSSSNATRDGPGRKATARLFRCCLPCRGDGGGGGSGGGGGGGGRGASARSSGSGASGETLKDTEKGALRSGTGRGRDRGDGVGRGERGRRGGGGGSVEESIGCGSGTGRADGTPESAAGVGDSGGGVGGTNTPGDAVAMATVVSGDGKQTTGSLTTTTTTTTTTILTGNGRPRNSTRGVLQASLAKQEEDDDEEADTDTEMQGQQDDSDAGVPPREMVGPEPGTVQPQHPYAIGLLAGGAGLMGGSGRPGAHQRPAGRHRGTSAQQHPQLLPHIREERKRNGSADATVRREADDEADTSGSMMEEEEEEEDEEEEEARAGESLEVGRKEAADEEERDDDEQEEIDDGYSADEDDSARRVLAVPLIPTVAGAGKYQQAGKPQQQLPPPHPKYHRNRRHTLANVRFMDNAEGSGSGPPSGVMSVVGGYTSRRSPLLLPSGDGGPGGPGALLSAALPQRRESFLYRSDSDFEISPKVSSVSLLAARCSANNSGSGTSTSNVASTGSGTTLTSGGGGVTGGGSRDGAFHWKETSTLEEPAVLSSIASSPSSSATTVVGAASSTVVTSSTSERTTMMSGSGGGGSSGHHDDLIVTPFAQILASLRTVRSNLYALSSALPEESELATRRSSAGAESAETDPGSAAGDDSQPDKDGDLRQLTTETIDELEWCLEQLETVQTHRSVSDMASLKFKRLLNKELSHLSESSKSGNQISEYICTTFLDKQQEPDVPSAPLVGSALIGRPTGAAGRMSEISGFKRPLQHTNSFSGAAGAGVTSLADRLPPYGVPTATAADEAELGGLLGQIDQWGVDIFRIGTLSGSRPLTAVAYTVFQDRNIPRTLTIPPTVLLAFVSTVEDHYVADNPFHNSLHAADVTQSTHALLHSPALDGVFTPLEVCAALVAACIHDVDHPGLTNQFLINSSSELALMYNDESVLENHHLAVAFKLMQNDDCNILRNLPKKQRATFRKMVIDMVLSTDMSKHMTLLADLKTMVETKKVAISGNQNPGESRSSGSGVLLRLLDSYTDRIQVLQNLVHCADLSNPTKPLPLYRRWVRRLMEEFFRQGDRERAAGMDVSPMCDRRSATVESSQVGFIDYIVHPLWEAWAELVRPDAQDILDRLEENRAYYQALIPPPSPPSHEKDEEEEEEAEEAAKREAKQQQQQQERAEQEAGSKRNEQQEPMPIDPQALAARLRFQMTLAENDEEEDDLEPDGGAGNQAQEHP</sequence>
<reference evidence="12" key="2">
    <citation type="submission" date="2002-03" db="EMBL/GenBank/DDBJ databases">
        <authorList>
            <consortium name="The Anopheles Genome Sequencing Consortium"/>
        </authorList>
    </citation>
    <scope>NUCLEOTIDE SEQUENCE</scope>
    <source>
        <strain evidence="12">PEST</strain>
    </source>
</reference>
<reference evidence="12" key="5">
    <citation type="submission" date="2011-05" db="EMBL/GenBank/DDBJ databases">
        <authorList>
            <consortium name="VectorBase"/>
        </authorList>
    </citation>
    <scope>NUCLEOTIDE SEQUENCE</scope>
    <source>
        <strain evidence="12">PEST</strain>
    </source>
</reference>
<dbReference type="PANTHER" id="PTHR11347">
    <property type="entry name" value="CYCLIC NUCLEOTIDE PHOSPHODIESTERASE"/>
    <property type="match status" value="1"/>
</dbReference>
<feature type="domain" description="PDEase" evidence="11">
    <location>
        <begin position="932"/>
        <end position="1276"/>
    </location>
</feature>
<evidence type="ECO:0000256" key="3">
    <source>
        <dbReference type="ARBA" id="ARBA00022801"/>
    </source>
</evidence>
<dbReference type="GO" id="GO:0046958">
    <property type="term" value="P:nonassociative learning"/>
    <property type="evidence" value="ECO:0007669"/>
    <property type="project" value="UniProtKB-ARBA"/>
</dbReference>
<feature type="compositionally biased region" description="Low complexity" evidence="10">
    <location>
        <begin position="298"/>
        <end position="316"/>
    </location>
</feature>
<evidence type="ECO:0000256" key="1">
    <source>
        <dbReference type="ARBA" id="ARBA00011245"/>
    </source>
</evidence>
<feature type="compositionally biased region" description="Acidic residues" evidence="10">
    <location>
        <begin position="479"/>
        <end position="502"/>
    </location>
</feature>
<keyword evidence="3 9" id="KW-0378">Hydrolase</keyword>
<comment type="caution">
    <text evidence="12">The sequence shown here is derived from an EMBL/GenBank/DDBJ whole genome shotgun (WGS) entry which is preliminary data.</text>
</comment>
<evidence type="ECO:0000256" key="2">
    <source>
        <dbReference type="ARBA" id="ARBA00022723"/>
    </source>
</evidence>
<dbReference type="GO" id="GO:0007623">
    <property type="term" value="P:circadian rhythm"/>
    <property type="evidence" value="ECO:0007669"/>
    <property type="project" value="UniProtKB-ARBA"/>
</dbReference>
<feature type="compositionally biased region" description="Low complexity" evidence="10">
    <location>
        <begin position="134"/>
        <end position="152"/>
    </location>
</feature>
<comment type="subunit">
    <text evidence="1">Monomer.</text>
</comment>
<feature type="compositionally biased region" description="Gly residues" evidence="10">
    <location>
        <begin position="176"/>
        <end position="193"/>
    </location>
</feature>
<feature type="binding site" evidence="7">
    <location>
        <position position="1049"/>
    </location>
    <ligand>
        <name>AMP</name>
        <dbReference type="ChEBI" id="CHEBI:456215"/>
    </ligand>
</feature>
<keyword evidence="2 8" id="KW-0479">Metal-binding</keyword>
<dbReference type="HOGENOM" id="CLU_256756_0_0_1"/>
<feature type="compositionally biased region" description="Basic and acidic residues" evidence="10">
    <location>
        <begin position="73"/>
        <end position="87"/>
    </location>
</feature>
<dbReference type="InterPro" id="IPR023174">
    <property type="entry name" value="PDEase_CS"/>
</dbReference>
<dbReference type="SUPFAM" id="SSF109604">
    <property type="entry name" value="HD-domain/PDEase-like"/>
    <property type="match status" value="1"/>
</dbReference>
<evidence type="ECO:0000256" key="8">
    <source>
        <dbReference type="PIRSR" id="PIRSR623088-3"/>
    </source>
</evidence>
<feature type="compositionally biased region" description="Acidic residues" evidence="10">
    <location>
        <begin position="1343"/>
        <end position="1353"/>
    </location>
</feature>
<feature type="compositionally biased region" description="Gly residues" evidence="10">
    <location>
        <begin position="384"/>
        <end position="396"/>
    </location>
</feature>
<dbReference type="Pfam" id="PF00233">
    <property type="entry name" value="PDEase_I"/>
    <property type="match status" value="1"/>
</dbReference>